<protein>
    <recommendedName>
        <fullName evidence="8">HAD-IB family hydrolase</fullName>
    </recommendedName>
</protein>
<evidence type="ECO:0000256" key="1">
    <source>
        <dbReference type="ARBA" id="ARBA00009184"/>
    </source>
</evidence>
<dbReference type="STRING" id="83656.B1H18_09730"/>
<dbReference type="SUPFAM" id="SSF56784">
    <property type="entry name" value="HAD-like"/>
    <property type="match status" value="1"/>
</dbReference>
<organism evidence="6 7">
    <name type="scientific">Streptomyces tsukubensis</name>
    <dbReference type="NCBI Taxonomy" id="83656"/>
    <lineage>
        <taxon>Bacteria</taxon>
        <taxon>Bacillati</taxon>
        <taxon>Actinomycetota</taxon>
        <taxon>Actinomycetes</taxon>
        <taxon>Kitasatosporales</taxon>
        <taxon>Streptomycetaceae</taxon>
        <taxon>Streptomyces</taxon>
    </lineage>
</organism>
<sequence>MTFADHRPAAFFDVDDTLTRGTAIFRFLVYWYAARGRPSHEAVHARQRLKAMTMAGVSRAETNRAYFRLLTGASAVEITRLAEAWFLAEVAGGGFFHEPVLEALRAHRRDGYRVVLVSGSFPAVLLPLVEYVGAHHLLCTEPEIDPVSRAYTGRVPDGPHQPMIGDAKSAAVRGLAADHRIDLASSIAYGDHISDAPMLALTDRAVIVGDDPHLRRLAAHHGWYRLPKAPSPLAVPLPEPNPTPPGALL</sequence>
<reference evidence="6 7" key="1">
    <citation type="submission" date="2017-02" db="EMBL/GenBank/DDBJ databases">
        <title>Draft Genome Sequence of Streptomyces tsukubaensis F601, a Producer of the immunosuppressant tacrolimus FK506.</title>
        <authorList>
            <person name="Zong G."/>
            <person name="Zhong C."/>
            <person name="Fu J."/>
            <person name="Qin R."/>
            <person name="Cao G."/>
        </authorList>
    </citation>
    <scope>NUCLEOTIDE SEQUENCE [LARGE SCALE GENOMIC DNA]</scope>
    <source>
        <strain evidence="6 7">F601</strain>
    </source>
</reference>
<dbReference type="RefSeq" id="WP_077966723.1">
    <property type="nucleotide sequence ID" value="NZ_CP045178.1"/>
</dbReference>
<evidence type="ECO:0000256" key="2">
    <source>
        <dbReference type="ARBA" id="ARBA00022723"/>
    </source>
</evidence>
<evidence type="ECO:0000256" key="4">
    <source>
        <dbReference type="ARBA" id="ARBA00022842"/>
    </source>
</evidence>
<comment type="similarity">
    <text evidence="1">Belongs to the HAD-like hydrolase superfamily. SerB family.</text>
</comment>
<keyword evidence="4" id="KW-0460">Magnesium</keyword>
<feature type="region of interest" description="Disordered" evidence="5">
    <location>
        <begin position="230"/>
        <end position="249"/>
    </location>
</feature>
<dbReference type="Pfam" id="PF12710">
    <property type="entry name" value="HAD"/>
    <property type="match status" value="1"/>
</dbReference>
<comment type="caution">
    <text evidence="6">The sequence shown here is derived from an EMBL/GenBank/DDBJ whole genome shotgun (WGS) entry which is preliminary data.</text>
</comment>
<gene>
    <name evidence="6" type="ORF">B1H18_09730</name>
</gene>
<dbReference type="OrthoDB" id="25607at2"/>
<dbReference type="Gene3D" id="3.40.50.1000">
    <property type="entry name" value="HAD superfamily/HAD-like"/>
    <property type="match status" value="1"/>
</dbReference>
<dbReference type="InterPro" id="IPR023214">
    <property type="entry name" value="HAD_sf"/>
</dbReference>
<dbReference type="GO" id="GO:0046872">
    <property type="term" value="F:metal ion binding"/>
    <property type="evidence" value="ECO:0007669"/>
    <property type="project" value="UniProtKB-KW"/>
</dbReference>
<evidence type="ECO:0000256" key="5">
    <source>
        <dbReference type="SAM" id="MobiDB-lite"/>
    </source>
</evidence>
<dbReference type="PANTHER" id="PTHR43344:SF13">
    <property type="entry name" value="PHOSPHATASE RV3661-RELATED"/>
    <property type="match status" value="1"/>
</dbReference>
<evidence type="ECO:0000313" key="7">
    <source>
        <dbReference type="Proteomes" id="UP000190539"/>
    </source>
</evidence>
<dbReference type="Proteomes" id="UP000190539">
    <property type="component" value="Unassembled WGS sequence"/>
</dbReference>
<evidence type="ECO:0008006" key="8">
    <source>
        <dbReference type="Google" id="ProtNLM"/>
    </source>
</evidence>
<keyword evidence="2" id="KW-0479">Metal-binding</keyword>
<dbReference type="InterPro" id="IPR006385">
    <property type="entry name" value="HAD_hydro_SerB1"/>
</dbReference>
<dbReference type="GO" id="GO:0016787">
    <property type="term" value="F:hydrolase activity"/>
    <property type="evidence" value="ECO:0007669"/>
    <property type="project" value="UniProtKB-KW"/>
</dbReference>
<dbReference type="PANTHER" id="PTHR43344">
    <property type="entry name" value="PHOSPHOSERINE PHOSPHATASE"/>
    <property type="match status" value="1"/>
</dbReference>
<proteinExistence type="inferred from homology"/>
<dbReference type="Gene3D" id="1.20.1440.100">
    <property type="entry name" value="SG protein - dephosphorylation function"/>
    <property type="match status" value="1"/>
</dbReference>
<keyword evidence="3" id="KW-0378">Hydrolase</keyword>
<dbReference type="InterPro" id="IPR036412">
    <property type="entry name" value="HAD-like_sf"/>
</dbReference>
<dbReference type="NCBIfam" id="TIGR01490">
    <property type="entry name" value="HAD-SF-IB-hyp1"/>
    <property type="match status" value="1"/>
</dbReference>
<dbReference type="EMBL" id="MVFC01000005">
    <property type="protein sequence ID" value="OON81075.1"/>
    <property type="molecule type" value="Genomic_DNA"/>
</dbReference>
<dbReference type="AlphaFoldDB" id="A0A1V4ACX5"/>
<evidence type="ECO:0000313" key="6">
    <source>
        <dbReference type="EMBL" id="OON81075.1"/>
    </source>
</evidence>
<dbReference type="InterPro" id="IPR050582">
    <property type="entry name" value="HAD-like_SerB"/>
</dbReference>
<name>A0A1V4ACX5_9ACTN</name>
<evidence type="ECO:0000256" key="3">
    <source>
        <dbReference type="ARBA" id="ARBA00022801"/>
    </source>
</evidence>
<accession>A0A1V4ACX5</accession>
<keyword evidence="7" id="KW-1185">Reference proteome</keyword>
<dbReference type="NCBIfam" id="TIGR01488">
    <property type="entry name" value="HAD-SF-IB"/>
    <property type="match status" value="1"/>
</dbReference>